<comment type="catalytic activity">
    <reaction evidence="9">
        <text>adenylyl-molybdopterin + molybdate = Mo-molybdopterin + AMP + H(+)</text>
        <dbReference type="Rhea" id="RHEA:35047"/>
        <dbReference type="ChEBI" id="CHEBI:15378"/>
        <dbReference type="ChEBI" id="CHEBI:36264"/>
        <dbReference type="ChEBI" id="CHEBI:62727"/>
        <dbReference type="ChEBI" id="CHEBI:71302"/>
        <dbReference type="ChEBI" id="CHEBI:456215"/>
        <dbReference type="EC" id="2.10.1.1"/>
    </reaction>
</comment>
<comment type="function">
    <text evidence="2">May be involved in the biosynthesis of molybdopterin.</text>
</comment>
<comment type="caution">
    <text evidence="12">The sequence shown here is derived from an EMBL/GenBank/DDBJ whole genome shotgun (WGS) entry which is preliminary data.</text>
</comment>
<dbReference type="GO" id="GO:0046872">
    <property type="term" value="F:metal ion binding"/>
    <property type="evidence" value="ECO:0007669"/>
    <property type="project" value="UniProtKB-UniRule"/>
</dbReference>
<evidence type="ECO:0000256" key="9">
    <source>
        <dbReference type="ARBA" id="ARBA00047317"/>
    </source>
</evidence>
<dbReference type="GO" id="GO:0005829">
    <property type="term" value="C:cytosol"/>
    <property type="evidence" value="ECO:0007669"/>
    <property type="project" value="TreeGrafter"/>
</dbReference>
<dbReference type="Pfam" id="PF03454">
    <property type="entry name" value="MoeA_C"/>
    <property type="match status" value="1"/>
</dbReference>
<dbReference type="SUPFAM" id="SSF63867">
    <property type="entry name" value="MoeA C-terminal domain-like"/>
    <property type="match status" value="1"/>
</dbReference>
<dbReference type="EMBL" id="WBXO01000003">
    <property type="protein sequence ID" value="KAB2953294.1"/>
    <property type="molecule type" value="Genomic_DNA"/>
</dbReference>
<evidence type="ECO:0000256" key="1">
    <source>
        <dbReference type="ARBA" id="ARBA00002901"/>
    </source>
</evidence>
<evidence type="ECO:0000256" key="5">
    <source>
        <dbReference type="ARBA" id="ARBA00013269"/>
    </source>
</evidence>
<evidence type="ECO:0000313" key="13">
    <source>
        <dbReference type="Proteomes" id="UP000468766"/>
    </source>
</evidence>
<comment type="function">
    <text evidence="1 10">Catalyzes the insertion of molybdate into adenylated molybdopterin with the concomitant release of AMP.</text>
</comment>
<keyword evidence="10" id="KW-0460">Magnesium</keyword>
<evidence type="ECO:0000256" key="2">
    <source>
        <dbReference type="ARBA" id="ARBA00003487"/>
    </source>
</evidence>
<dbReference type="Gene3D" id="2.40.340.10">
    <property type="entry name" value="MoeA, C-terminal, domain IV"/>
    <property type="match status" value="1"/>
</dbReference>
<dbReference type="InterPro" id="IPR036688">
    <property type="entry name" value="MoeA_C_domain_IV_sf"/>
</dbReference>
<proteinExistence type="inferred from homology"/>
<evidence type="ECO:0000256" key="8">
    <source>
        <dbReference type="ARBA" id="ARBA00023150"/>
    </source>
</evidence>
<evidence type="ECO:0000256" key="4">
    <source>
        <dbReference type="ARBA" id="ARBA00010763"/>
    </source>
</evidence>
<accession>A0A6I0EV11</accession>
<feature type="domain" description="MoaB/Mog" evidence="11">
    <location>
        <begin position="185"/>
        <end position="322"/>
    </location>
</feature>
<dbReference type="Gene3D" id="3.90.105.10">
    <property type="entry name" value="Molybdopterin biosynthesis moea protein, domain 2"/>
    <property type="match status" value="1"/>
</dbReference>
<evidence type="ECO:0000256" key="7">
    <source>
        <dbReference type="ARBA" id="ARBA00022505"/>
    </source>
</evidence>
<name>A0A6I0EV11_9FIRM</name>
<keyword evidence="10 12" id="KW-0808">Transferase</keyword>
<comment type="similarity">
    <text evidence="4 10">Belongs to the MoeA family.</text>
</comment>
<dbReference type="NCBIfam" id="TIGR00177">
    <property type="entry name" value="molyb_syn"/>
    <property type="match status" value="1"/>
</dbReference>
<dbReference type="Gene3D" id="3.40.980.10">
    <property type="entry name" value="MoaB/Mog-like domain"/>
    <property type="match status" value="1"/>
</dbReference>
<dbReference type="InterPro" id="IPR001453">
    <property type="entry name" value="MoaB/Mog_dom"/>
</dbReference>
<dbReference type="SMART" id="SM00852">
    <property type="entry name" value="MoCF_biosynth"/>
    <property type="match status" value="1"/>
</dbReference>
<dbReference type="EC" id="2.10.1.1" evidence="5 10"/>
<dbReference type="InterPro" id="IPR038987">
    <property type="entry name" value="MoeA-like"/>
</dbReference>
<keyword evidence="8 10" id="KW-0501">Molybdenum cofactor biosynthesis</keyword>
<comment type="pathway">
    <text evidence="3 10">Cofactor biosynthesis; molybdopterin biosynthesis.</text>
</comment>
<evidence type="ECO:0000256" key="6">
    <source>
        <dbReference type="ARBA" id="ARBA00021108"/>
    </source>
</evidence>
<gene>
    <name evidence="12" type="ORF">F9B85_05115</name>
</gene>
<dbReference type="SUPFAM" id="SSF53218">
    <property type="entry name" value="Molybdenum cofactor biosynthesis proteins"/>
    <property type="match status" value="1"/>
</dbReference>
<evidence type="ECO:0000256" key="10">
    <source>
        <dbReference type="RuleBase" id="RU365090"/>
    </source>
</evidence>
<dbReference type="SUPFAM" id="SSF63882">
    <property type="entry name" value="MoeA N-terminal region -like"/>
    <property type="match status" value="1"/>
</dbReference>
<dbReference type="PANTHER" id="PTHR10192:SF16">
    <property type="entry name" value="MOLYBDOPTERIN MOLYBDENUMTRANSFERASE"/>
    <property type="match status" value="1"/>
</dbReference>
<protein>
    <recommendedName>
        <fullName evidence="6 10">Molybdopterin molybdenumtransferase</fullName>
        <ecNumber evidence="5 10">2.10.1.1</ecNumber>
    </recommendedName>
</protein>
<reference evidence="12 13" key="1">
    <citation type="submission" date="2019-10" db="EMBL/GenBank/DDBJ databases">
        <title>Whole-genome sequence of the extremophile Heliorestis acidaminivorans DSM 24790.</title>
        <authorList>
            <person name="Kyndt J.A."/>
            <person name="Meyer T.E."/>
        </authorList>
    </citation>
    <scope>NUCLEOTIDE SEQUENCE [LARGE SCALE GENOMIC DNA]</scope>
    <source>
        <strain evidence="12 13">DSM 24790</strain>
    </source>
</reference>
<dbReference type="PROSITE" id="PS01079">
    <property type="entry name" value="MOCF_BIOSYNTHESIS_2"/>
    <property type="match status" value="1"/>
</dbReference>
<dbReference type="Proteomes" id="UP000468766">
    <property type="component" value="Unassembled WGS sequence"/>
</dbReference>
<dbReference type="Pfam" id="PF00994">
    <property type="entry name" value="MoCF_biosynth"/>
    <property type="match status" value="1"/>
</dbReference>
<dbReference type="GO" id="GO:0006777">
    <property type="term" value="P:Mo-molybdopterin cofactor biosynthetic process"/>
    <property type="evidence" value="ECO:0007669"/>
    <property type="project" value="UniProtKB-UniRule"/>
</dbReference>
<dbReference type="InterPro" id="IPR008284">
    <property type="entry name" value="MoCF_biosynth_CS"/>
</dbReference>
<organism evidence="12 13">
    <name type="scientific">Heliorestis acidaminivorans</name>
    <dbReference type="NCBI Taxonomy" id="553427"/>
    <lineage>
        <taxon>Bacteria</taxon>
        <taxon>Bacillati</taxon>
        <taxon>Bacillota</taxon>
        <taxon>Clostridia</taxon>
        <taxon>Eubacteriales</taxon>
        <taxon>Heliobacteriaceae</taxon>
        <taxon>Heliorestis</taxon>
    </lineage>
</organism>
<dbReference type="UniPathway" id="UPA00344"/>
<keyword evidence="7 10" id="KW-0500">Molybdenum</keyword>
<dbReference type="PANTHER" id="PTHR10192">
    <property type="entry name" value="MOLYBDOPTERIN BIOSYNTHESIS PROTEIN"/>
    <property type="match status" value="1"/>
</dbReference>
<dbReference type="CDD" id="cd00887">
    <property type="entry name" value="MoeA"/>
    <property type="match status" value="1"/>
</dbReference>
<dbReference type="InterPro" id="IPR005110">
    <property type="entry name" value="MoeA_linker/N"/>
</dbReference>
<dbReference type="AlphaFoldDB" id="A0A6I0EV11"/>
<comment type="cofactor">
    <cofactor evidence="10">
        <name>Mg(2+)</name>
        <dbReference type="ChEBI" id="CHEBI:18420"/>
    </cofactor>
</comment>
<dbReference type="RefSeq" id="WP_151619210.1">
    <property type="nucleotide sequence ID" value="NZ_WBXO01000003.1"/>
</dbReference>
<dbReference type="OrthoDB" id="9804758at2"/>
<evidence type="ECO:0000259" key="11">
    <source>
        <dbReference type="SMART" id="SM00852"/>
    </source>
</evidence>
<dbReference type="InterPro" id="IPR036425">
    <property type="entry name" value="MoaB/Mog-like_dom_sf"/>
</dbReference>
<keyword evidence="10" id="KW-0479">Metal-binding</keyword>
<dbReference type="Pfam" id="PF03453">
    <property type="entry name" value="MoeA_N"/>
    <property type="match status" value="1"/>
</dbReference>
<dbReference type="InterPro" id="IPR036135">
    <property type="entry name" value="MoeA_linker/N_sf"/>
</dbReference>
<dbReference type="GO" id="GO:0061599">
    <property type="term" value="F:molybdopterin molybdotransferase activity"/>
    <property type="evidence" value="ECO:0007669"/>
    <property type="project" value="UniProtKB-UniRule"/>
</dbReference>
<evidence type="ECO:0000256" key="3">
    <source>
        <dbReference type="ARBA" id="ARBA00005046"/>
    </source>
</evidence>
<sequence>MSLDCNHKIIAEKIYLDNRPWEEALEEFLAAFPAESFRREEIIPVSRALGRRLVETATAAIASPHFPASAMDGIAVRSENTFGASDSKPIKIVLEKEGRIVDTGDEVPQDFDAVIMVEHLQVISPEEVEIRAPAIPGQHIRSIGEDINQGDPIVPAGTILRPWDLGALLAGAIAQVKVECQPKVAILPTGTELVQAGTVPEPGQLIEFNSTILKGLVEEWGAEAIVYPITADDEEALQKRVEKAIEEADIVVINAGSSAGREDYTAKIVTKMGTLLTHGVAIKPGKPVILGSIANKAIIGLPGYPVSTALTARLFLKPLLEKIRNLKVEDKKLEAKMARKIPSTLGVEEWVRVRLEKNEQTGEWLASPIKRGAGVIMSLVRADGLLCIPRSSEGVVAGEKVEILLLR</sequence>
<dbReference type="Gene3D" id="2.170.190.11">
    <property type="entry name" value="Molybdopterin biosynthesis moea protein, domain 3"/>
    <property type="match status" value="1"/>
</dbReference>
<evidence type="ECO:0000313" key="12">
    <source>
        <dbReference type="EMBL" id="KAB2953294.1"/>
    </source>
</evidence>
<keyword evidence="13" id="KW-1185">Reference proteome</keyword>
<dbReference type="InterPro" id="IPR005111">
    <property type="entry name" value="MoeA_C_domain_IV"/>
</dbReference>